<dbReference type="PANTHER" id="PTHR13678">
    <property type="entry name" value="VACUOLAR PROTEIN SORTING-ASSOCIATED PROTEIN 37"/>
    <property type="match status" value="1"/>
</dbReference>
<sequence length="196" mass="22898">MYSSSHPENLNTPLLQEFPELSHLSRQDLEEILDDPVYFQAIFHSLEKVKEMYRAQTELGLANEAIAQHNLTLQDGLYKLRSETKDAFDEAKQLEARWKDLEKEQKEVYQRLTPQFLHMRLRHSIISQDDASENVASSFVQSQHTASTTSSGAAGPSNGPEVDEFIKEYRELRKTYHKRVIWSEKWNKGQVMWRDD</sequence>
<feature type="compositionally biased region" description="Low complexity" evidence="8">
    <location>
        <begin position="145"/>
        <end position="155"/>
    </location>
</feature>
<gene>
    <name evidence="10" type="ORF">AMATHDRAFT_152006</name>
</gene>
<evidence type="ECO:0000256" key="7">
    <source>
        <dbReference type="SAM" id="Coils"/>
    </source>
</evidence>
<proteinExistence type="inferred from homology"/>
<dbReference type="SUPFAM" id="SSF140111">
    <property type="entry name" value="Endosomal sorting complex assembly domain"/>
    <property type="match status" value="1"/>
</dbReference>
<keyword evidence="11" id="KW-1185">Reference proteome</keyword>
<keyword evidence="7" id="KW-0175">Coiled coil</keyword>
<dbReference type="Gene3D" id="1.10.287.660">
    <property type="entry name" value="Helix hairpin bin"/>
    <property type="match status" value="1"/>
</dbReference>
<comment type="similarity">
    <text evidence="2">Belongs to the VPS37 family.</text>
</comment>
<evidence type="ECO:0000256" key="5">
    <source>
        <dbReference type="ARBA" id="ARBA00022927"/>
    </source>
</evidence>
<evidence type="ECO:0000256" key="2">
    <source>
        <dbReference type="ARBA" id="ARBA00007617"/>
    </source>
</evidence>
<dbReference type="GO" id="GO:0006612">
    <property type="term" value="P:protein targeting to membrane"/>
    <property type="evidence" value="ECO:0007669"/>
    <property type="project" value="TreeGrafter"/>
</dbReference>
<evidence type="ECO:0000256" key="1">
    <source>
        <dbReference type="ARBA" id="ARBA00004177"/>
    </source>
</evidence>
<evidence type="ECO:0000313" key="10">
    <source>
        <dbReference type="EMBL" id="PFH47461.1"/>
    </source>
</evidence>
<evidence type="ECO:0000313" key="11">
    <source>
        <dbReference type="Proteomes" id="UP000242287"/>
    </source>
</evidence>
<keyword evidence="4" id="KW-0967">Endosome</keyword>
<organism evidence="10 11">
    <name type="scientific">Amanita thiersii Skay4041</name>
    <dbReference type="NCBI Taxonomy" id="703135"/>
    <lineage>
        <taxon>Eukaryota</taxon>
        <taxon>Fungi</taxon>
        <taxon>Dikarya</taxon>
        <taxon>Basidiomycota</taxon>
        <taxon>Agaricomycotina</taxon>
        <taxon>Agaricomycetes</taxon>
        <taxon>Agaricomycetidae</taxon>
        <taxon>Agaricales</taxon>
        <taxon>Pluteineae</taxon>
        <taxon>Amanitaceae</taxon>
        <taxon>Amanita</taxon>
    </lineage>
</organism>
<evidence type="ECO:0000256" key="8">
    <source>
        <dbReference type="SAM" id="MobiDB-lite"/>
    </source>
</evidence>
<feature type="domain" description="VPS37 C-terminal" evidence="9">
    <location>
        <begin position="95"/>
        <end position="196"/>
    </location>
</feature>
<dbReference type="STRING" id="703135.A0A2A9NGT3"/>
<dbReference type="InterPro" id="IPR037202">
    <property type="entry name" value="ESCRT_assembly_dom"/>
</dbReference>
<evidence type="ECO:0000256" key="3">
    <source>
        <dbReference type="ARBA" id="ARBA00022448"/>
    </source>
</evidence>
<protein>
    <recommendedName>
        <fullName evidence="9">VPS37 C-terminal domain-containing protein</fullName>
    </recommendedName>
</protein>
<keyword evidence="5 6" id="KW-0653">Protein transport</keyword>
<dbReference type="Proteomes" id="UP000242287">
    <property type="component" value="Unassembled WGS sequence"/>
</dbReference>
<dbReference type="GO" id="GO:0000813">
    <property type="term" value="C:ESCRT I complex"/>
    <property type="evidence" value="ECO:0007669"/>
    <property type="project" value="TreeGrafter"/>
</dbReference>
<dbReference type="GO" id="GO:0006623">
    <property type="term" value="P:protein targeting to vacuole"/>
    <property type="evidence" value="ECO:0007669"/>
    <property type="project" value="TreeGrafter"/>
</dbReference>
<dbReference type="AlphaFoldDB" id="A0A2A9NGT3"/>
<dbReference type="PROSITE" id="PS51314">
    <property type="entry name" value="VPS37_C"/>
    <property type="match status" value="1"/>
</dbReference>
<comment type="subcellular location">
    <subcellularLocation>
        <location evidence="1">Endosome</location>
    </subcellularLocation>
</comment>
<reference evidence="10 11" key="1">
    <citation type="submission" date="2014-02" db="EMBL/GenBank/DDBJ databases">
        <title>Transposable element dynamics among asymbiotic and ectomycorrhizal Amanita fungi.</title>
        <authorList>
            <consortium name="DOE Joint Genome Institute"/>
            <person name="Hess J."/>
            <person name="Skrede I."/>
            <person name="Wolfe B."/>
            <person name="LaButti K."/>
            <person name="Ohm R.A."/>
            <person name="Grigoriev I.V."/>
            <person name="Pringle A."/>
        </authorList>
    </citation>
    <scope>NUCLEOTIDE SEQUENCE [LARGE SCALE GENOMIC DNA]</scope>
    <source>
        <strain evidence="10 11">SKay4041</strain>
    </source>
</reference>
<evidence type="ECO:0000256" key="6">
    <source>
        <dbReference type="PROSITE-ProRule" id="PRU00646"/>
    </source>
</evidence>
<dbReference type="EMBL" id="KZ302110">
    <property type="protein sequence ID" value="PFH47461.1"/>
    <property type="molecule type" value="Genomic_DNA"/>
</dbReference>
<dbReference type="GO" id="GO:0043162">
    <property type="term" value="P:ubiquitin-dependent protein catabolic process via the multivesicular body sorting pathway"/>
    <property type="evidence" value="ECO:0007669"/>
    <property type="project" value="UniProtKB-ARBA"/>
</dbReference>
<evidence type="ECO:0000256" key="4">
    <source>
        <dbReference type="ARBA" id="ARBA00022753"/>
    </source>
</evidence>
<name>A0A2A9NGT3_9AGAR</name>
<dbReference type="PANTHER" id="PTHR13678:SF2">
    <property type="entry name" value="VACUOLAR PROTEIN SORTING-ASSOCIATED PROTEIN 37A"/>
    <property type="match status" value="1"/>
</dbReference>
<evidence type="ECO:0000259" key="9">
    <source>
        <dbReference type="PROSITE" id="PS51314"/>
    </source>
</evidence>
<dbReference type="OrthoDB" id="10260857at2759"/>
<dbReference type="InterPro" id="IPR009851">
    <property type="entry name" value="Mod_r"/>
</dbReference>
<keyword evidence="3 6" id="KW-0813">Transport</keyword>
<accession>A0A2A9NGT3</accession>
<feature type="region of interest" description="Disordered" evidence="8">
    <location>
        <begin position="136"/>
        <end position="160"/>
    </location>
</feature>
<dbReference type="Pfam" id="PF07200">
    <property type="entry name" value="Mod_r"/>
    <property type="match status" value="1"/>
</dbReference>
<feature type="coiled-coil region" evidence="7">
    <location>
        <begin position="84"/>
        <end position="111"/>
    </location>
</feature>
<dbReference type="InterPro" id="IPR029012">
    <property type="entry name" value="Helix_hairpin_bin_sf"/>
</dbReference>